<dbReference type="InterPro" id="IPR036942">
    <property type="entry name" value="Beta-barrel_TonB_sf"/>
</dbReference>
<protein>
    <submittedName>
        <fullName evidence="4">Uncharacterized protein</fullName>
    </submittedName>
</protein>
<keyword evidence="2" id="KW-0472">Membrane</keyword>
<evidence type="ECO:0000313" key="4">
    <source>
        <dbReference type="EMBL" id="ADD93882.1"/>
    </source>
</evidence>
<comment type="subcellular location">
    <subcellularLocation>
        <location evidence="1">Cell outer membrane</location>
    </subcellularLocation>
</comment>
<reference evidence="4" key="1">
    <citation type="journal article" date="2010" name="ISME J.">
        <title>Metagenome of the Mediterranean deep chlorophyll maximum studied by direct and fosmid library 454 pyrosequencing.</title>
        <authorList>
            <person name="Ghai R."/>
            <person name="Martin-Cuadrado A.B."/>
            <person name="Molto A.G."/>
            <person name="Heredia I.G."/>
            <person name="Cabrera R."/>
            <person name="Martin J."/>
            <person name="Verdu M."/>
            <person name="Deschamps P."/>
            <person name="Moreira D."/>
            <person name="Lopez-Garcia P."/>
            <person name="Mira A."/>
            <person name="Rodriguez-Valera F."/>
        </authorList>
    </citation>
    <scope>NUCLEOTIDE SEQUENCE</scope>
</reference>
<accession>D6PDT1</accession>
<evidence type="ECO:0000256" key="2">
    <source>
        <dbReference type="ARBA" id="ARBA00023136"/>
    </source>
</evidence>
<organism evidence="4">
    <name type="scientific">uncultured marine bacterium MedDCM-OCT-S08-C1463</name>
    <dbReference type="NCBI Taxonomy" id="743071"/>
    <lineage>
        <taxon>Bacteria</taxon>
        <taxon>environmental samples</taxon>
    </lineage>
</organism>
<evidence type="ECO:0000256" key="1">
    <source>
        <dbReference type="ARBA" id="ARBA00004442"/>
    </source>
</evidence>
<dbReference type="AlphaFoldDB" id="D6PDT1"/>
<dbReference type="EMBL" id="GU943002">
    <property type="protein sequence ID" value="ADD93882.1"/>
    <property type="molecule type" value="Genomic_DNA"/>
</dbReference>
<dbReference type="GO" id="GO:0009279">
    <property type="term" value="C:cell outer membrane"/>
    <property type="evidence" value="ECO:0007669"/>
    <property type="project" value="UniProtKB-SubCell"/>
</dbReference>
<sequence length="187" mass="19574">MNGLDAPSAITGGVVNSFSALLACDETTTFPAAGVPPAVAGQTLPNSALLPAGTCTGTNRNTINLLLGAAQGFIDAGLYAATPNTTAIDVARDMAMRVDGLYSEHYQSLTDTYALDASALFTEFYFDIGDQHKITLGLRYTEDTKAVKVNNYFYKIPLLSAWDPGSAATCGIQSSGRPGSILLKLVV</sequence>
<proteinExistence type="predicted"/>
<dbReference type="Gene3D" id="2.40.170.20">
    <property type="entry name" value="TonB-dependent receptor, beta-barrel domain"/>
    <property type="match status" value="1"/>
</dbReference>
<name>D6PDT1_9BACT</name>
<evidence type="ECO:0000256" key="3">
    <source>
        <dbReference type="ARBA" id="ARBA00023237"/>
    </source>
</evidence>
<keyword evidence="3" id="KW-0998">Cell outer membrane</keyword>